<evidence type="ECO:0000313" key="2">
    <source>
        <dbReference type="Proteomes" id="UP000019426"/>
    </source>
</evidence>
<dbReference type="OrthoDB" id="1935347at2"/>
<dbReference type="HOGENOM" id="CLU_2315261_0_0_9"/>
<proteinExistence type="predicted"/>
<sequence>MAKKTSKNNDLLNSAKRITSNKIYSLLLDLVNDNNEDLASEVLKIDYILSYASNCIKQKDFSAAKEAISKSETRIAMLKDKGVNVDHLEYLHKGIKKKCR</sequence>
<dbReference type="PATRIC" id="fig|1216932.3.peg.3003"/>
<dbReference type="eggNOG" id="ENOG5030GJ0">
    <property type="taxonomic scope" value="Bacteria"/>
</dbReference>
<dbReference type="RefSeq" id="WP_044040302.1">
    <property type="nucleotide sequence ID" value="NZ_HG917869.1"/>
</dbReference>
<organism evidence="1 2">
    <name type="scientific">Clostridium bornimense</name>
    <dbReference type="NCBI Taxonomy" id="1216932"/>
    <lineage>
        <taxon>Bacteria</taxon>
        <taxon>Bacillati</taxon>
        <taxon>Bacillota</taxon>
        <taxon>Clostridia</taxon>
        <taxon>Eubacteriales</taxon>
        <taxon>Clostridiaceae</taxon>
        <taxon>Clostridium</taxon>
    </lineage>
</organism>
<dbReference type="EMBL" id="HG917869">
    <property type="protein sequence ID" value="CDM70152.1"/>
    <property type="molecule type" value="Genomic_DNA"/>
</dbReference>
<reference evidence="1 2" key="1">
    <citation type="submission" date="2013-11" db="EMBL/GenBank/DDBJ databases">
        <title>Complete genome sequence of Clostridum sp. M2/40.</title>
        <authorList>
            <person name="Wibberg D."/>
            <person name="Puehler A."/>
            <person name="Schlueter A."/>
        </authorList>
    </citation>
    <scope>NUCLEOTIDE SEQUENCE [LARGE SCALE GENOMIC DNA]</scope>
    <source>
        <strain evidence="2">M2/40</strain>
    </source>
</reference>
<dbReference type="Proteomes" id="UP000019426">
    <property type="component" value="Chromosome M2/40_rep2"/>
</dbReference>
<gene>
    <name evidence="1" type="ORF">CM240_3035</name>
</gene>
<protein>
    <submittedName>
        <fullName evidence="1">Uncharacterized protein</fullName>
    </submittedName>
</protein>
<keyword evidence="2" id="KW-1185">Reference proteome</keyword>
<dbReference type="AlphaFoldDB" id="W6S6X3"/>
<evidence type="ECO:0000313" key="1">
    <source>
        <dbReference type="EMBL" id="CDM70152.1"/>
    </source>
</evidence>
<accession>W6S6X3</accession>
<dbReference type="KEGG" id="clt:CM240_3035"/>
<name>W6S6X3_9CLOT</name>